<dbReference type="OrthoDB" id="2245989at2759"/>
<dbReference type="PANTHER" id="PTHR38116">
    <property type="entry name" value="CHROMOSOME 7, WHOLE GENOME SHOTGUN SEQUENCE"/>
    <property type="match status" value="1"/>
</dbReference>
<dbReference type="EMBL" id="JAGMUV010000008">
    <property type="protein sequence ID" value="KAH7146172.1"/>
    <property type="molecule type" value="Genomic_DNA"/>
</dbReference>
<gene>
    <name evidence="1" type="ORF">EDB81DRAFT_869074</name>
</gene>
<reference evidence="1" key="1">
    <citation type="journal article" date="2021" name="Nat. Commun.">
        <title>Genetic determinants of endophytism in the Arabidopsis root mycobiome.</title>
        <authorList>
            <person name="Mesny F."/>
            <person name="Miyauchi S."/>
            <person name="Thiergart T."/>
            <person name="Pickel B."/>
            <person name="Atanasova L."/>
            <person name="Karlsson M."/>
            <person name="Huettel B."/>
            <person name="Barry K.W."/>
            <person name="Haridas S."/>
            <person name="Chen C."/>
            <person name="Bauer D."/>
            <person name="Andreopoulos W."/>
            <person name="Pangilinan J."/>
            <person name="LaButti K."/>
            <person name="Riley R."/>
            <person name="Lipzen A."/>
            <person name="Clum A."/>
            <person name="Drula E."/>
            <person name="Henrissat B."/>
            <person name="Kohler A."/>
            <person name="Grigoriev I.V."/>
            <person name="Martin F.M."/>
            <person name="Hacquard S."/>
        </authorList>
    </citation>
    <scope>NUCLEOTIDE SEQUENCE</scope>
    <source>
        <strain evidence="1">MPI-CAGE-AT-0147</strain>
    </source>
</reference>
<keyword evidence="2" id="KW-1185">Reference proteome</keyword>
<evidence type="ECO:0000313" key="1">
    <source>
        <dbReference type="EMBL" id="KAH7146172.1"/>
    </source>
</evidence>
<comment type="caution">
    <text evidence="1">The sequence shown here is derived from an EMBL/GenBank/DDBJ whole genome shotgun (WGS) entry which is preliminary data.</text>
</comment>
<dbReference type="PANTHER" id="PTHR38116:SF1">
    <property type="entry name" value="BZIP DOMAIN-CONTAINING PROTEIN"/>
    <property type="match status" value="1"/>
</dbReference>
<sequence>MDEKCPPDQHVGLVLQQMPHQSQMQTLEEDWAGVTSTAARRKLQNRLNQRARRRRKRQEGPSQALVEVPVTASRETLHVPSNSEAGKEVDGRVQRILRMSQEAQAEYMARHRHPERLLSIMQINIFHALHRNSEALGQSNLWLFCDSVSPFGDASLENALNPCNVISAAGMAAQYPRGLAPTTLQLSTPHHPWVDLFPWPKLRDRIIWLCYAAETMDDGDLCFDMAEFDASRDRDNVSLIVWGEPWDPRGWEATVPFLKKWGWLLEGCTELLEGTNHWRAQRGERKLRF</sequence>
<organism evidence="1 2">
    <name type="scientific">Dactylonectria macrodidyma</name>
    <dbReference type="NCBI Taxonomy" id="307937"/>
    <lineage>
        <taxon>Eukaryota</taxon>
        <taxon>Fungi</taxon>
        <taxon>Dikarya</taxon>
        <taxon>Ascomycota</taxon>
        <taxon>Pezizomycotina</taxon>
        <taxon>Sordariomycetes</taxon>
        <taxon>Hypocreomycetidae</taxon>
        <taxon>Hypocreales</taxon>
        <taxon>Nectriaceae</taxon>
        <taxon>Dactylonectria</taxon>
    </lineage>
</organism>
<dbReference type="Pfam" id="PF11905">
    <property type="entry name" value="DUF3425"/>
    <property type="match status" value="1"/>
</dbReference>
<proteinExistence type="predicted"/>
<evidence type="ECO:0000313" key="2">
    <source>
        <dbReference type="Proteomes" id="UP000738349"/>
    </source>
</evidence>
<protein>
    <recommendedName>
        <fullName evidence="3">BZIP domain-containing protein</fullName>
    </recommendedName>
</protein>
<dbReference type="InterPro" id="IPR021833">
    <property type="entry name" value="DUF3425"/>
</dbReference>
<dbReference type="AlphaFoldDB" id="A0A9P9EVS0"/>
<dbReference type="Proteomes" id="UP000738349">
    <property type="component" value="Unassembled WGS sequence"/>
</dbReference>
<evidence type="ECO:0008006" key="3">
    <source>
        <dbReference type="Google" id="ProtNLM"/>
    </source>
</evidence>
<accession>A0A9P9EVS0</accession>
<name>A0A9P9EVS0_9HYPO</name>